<dbReference type="RefSeq" id="WP_160587681.1">
    <property type="nucleotide sequence ID" value="NZ_BMHN01000001.1"/>
</dbReference>
<reference evidence="7 8" key="1">
    <citation type="journal article" date="2016" name="Int. J. Syst. Evol. Microbiol.">
        <title>Pyruvatibacter mobilis gen. nov., sp. nov., a marine bacterium from the culture broth of Picochlorum sp. 122.</title>
        <authorList>
            <person name="Wang G."/>
            <person name="Tang M."/>
            <person name="Wu H."/>
            <person name="Dai S."/>
            <person name="Li T."/>
            <person name="Chen C."/>
            <person name="He H."/>
            <person name="Fan J."/>
            <person name="Xiang W."/>
            <person name="Li X."/>
        </authorList>
    </citation>
    <scope>NUCLEOTIDE SEQUENCE [LARGE SCALE GENOMIC DNA]</scope>
    <source>
        <strain evidence="7 8">GYP-11</strain>
    </source>
</reference>
<dbReference type="GeneID" id="300654481"/>
<dbReference type="Proteomes" id="UP000470384">
    <property type="component" value="Unassembled WGS sequence"/>
</dbReference>
<dbReference type="SUPFAM" id="SSF51197">
    <property type="entry name" value="Clavaminate synthase-like"/>
    <property type="match status" value="1"/>
</dbReference>
<dbReference type="OrthoDB" id="7209371at2"/>
<dbReference type="GO" id="GO:0005737">
    <property type="term" value="C:cytoplasm"/>
    <property type="evidence" value="ECO:0007669"/>
    <property type="project" value="TreeGrafter"/>
</dbReference>
<comment type="caution">
    <text evidence="7">The sequence shown here is derived from an EMBL/GenBank/DDBJ whole genome shotgun (WGS) entry which is preliminary data.</text>
</comment>
<dbReference type="GO" id="GO:0046872">
    <property type="term" value="F:metal ion binding"/>
    <property type="evidence" value="ECO:0007669"/>
    <property type="project" value="UniProtKB-KW"/>
</dbReference>
<comment type="similarity">
    <text evidence="1">Belongs to the TfdA dioxygenase family.</text>
</comment>
<dbReference type="InterPro" id="IPR003819">
    <property type="entry name" value="TauD/TfdA-like"/>
</dbReference>
<dbReference type="PANTHER" id="PTHR30468">
    <property type="entry name" value="ALPHA-KETOGLUTARATE-DEPENDENT SULFONATE DIOXYGENASE"/>
    <property type="match status" value="1"/>
</dbReference>
<keyword evidence="2" id="KW-0479">Metal-binding</keyword>
<evidence type="ECO:0000256" key="3">
    <source>
        <dbReference type="ARBA" id="ARBA00022964"/>
    </source>
</evidence>
<accession>A0A845QBY2</accession>
<evidence type="ECO:0000313" key="8">
    <source>
        <dbReference type="Proteomes" id="UP000470384"/>
    </source>
</evidence>
<keyword evidence="3 7" id="KW-0223">Dioxygenase</keyword>
<keyword evidence="8" id="KW-1185">Reference proteome</keyword>
<dbReference type="Pfam" id="PF02668">
    <property type="entry name" value="TauD"/>
    <property type="match status" value="1"/>
</dbReference>
<proteinExistence type="inferred from homology"/>
<keyword evidence="4" id="KW-0560">Oxidoreductase</keyword>
<dbReference type="Gene3D" id="3.60.130.10">
    <property type="entry name" value="Clavaminate synthase-like"/>
    <property type="match status" value="1"/>
</dbReference>
<protein>
    <submittedName>
        <fullName evidence="7">TauD/TfdA family dioxygenase</fullName>
    </submittedName>
</protein>
<keyword evidence="5" id="KW-0408">Iron</keyword>
<dbReference type="EMBL" id="WXYQ01000006">
    <property type="protein sequence ID" value="NBG95778.1"/>
    <property type="molecule type" value="Genomic_DNA"/>
</dbReference>
<dbReference type="GO" id="GO:0006790">
    <property type="term" value="P:sulfur compound metabolic process"/>
    <property type="evidence" value="ECO:0007669"/>
    <property type="project" value="TreeGrafter"/>
</dbReference>
<evidence type="ECO:0000256" key="2">
    <source>
        <dbReference type="ARBA" id="ARBA00022723"/>
    </source>
</evidence>
<dbReference type="GO" id="GO:0000908">
    <property type="term" value="F:taurine dioxygenase activity"/>
    <property type="evidence" value="ECO:0007669"/>
    <property type="project" value="TreeGrafter"/>
</dbReference>
<dbReference type="AlphaFoldDB" id="A0A845QBY2"/>
<sequence>MVTVTPIDAPCGATITGVDLTQPLSSGDVEAIRKAWLKHLVLVFPDQPMSDDDLERFTLYFGEFGHDPFFDPIDDRTNIAAIQRNADETTPLFAENWHTDWSFQETPPIGTCLLGLTIPPQGGDTFFANQQLAYEQMPAPLKAEADSAIAIHSAETAYAPDGMYGQGKDEEQGRSMRIRSSDEARLKTRHPMVRPHTETGKPALYSTVGYIQGFEGMDKTASDDLLLRIYHHQTQDQFVYRHKWQPNMLVMWDNRAVLHKASGGYDGHDRLLHRTTIAESIK</sequence>
<dbReference type="InterPro" id="IPR042098">
    <property type="entry name" value="TauD-like_sf"/>
</dbReference>
<evidence type="ECO:0000256" key="5">
    <source>
        <dbReference type="ARBA" id="ARBA00023004"/>
    </source>
</evidence>
<feature type="domain" description="TauD/TfdA-like" evidence="6">
    <location>
        <begin position="4"/>
        <end position="276"/>
    </location>
</feature>
<organism evidence="7 8">
    <name type="scientific">Pyruvatibacter mobilis</name>
    <dbReference type="NCBI Taxonomy" id="1712261"/>
    <lineage>
        <taxon>Bacteria</taxon>
        <taxon>Pseudomonadati</taxon>
        <taxon>Pseudomonadota</taxon>
        <taxon>Alphaproteobacteria</taxon>
        <taxon>Hyphomicrobiales</taxon>
        <taxon>Parvibaculaceae</taxon>
        <taxon>Pyruvatibacter</taxon>
    </lineage>
</organism>
<name>A0A845QBY2_9HYPH</name>
<dbReference type="PANTHER" id="PTHR30468:SF1">
    <property type="entry name" value="ALPHA-KETOGLUTARATE-DEPENDENT SULFONATE DIOXYGENASE"/>
    <property type="match status" value="1"/>
</dbReference>
<evidence type="ECO:0000313" key="7">
    <source>
        <dbReference type="EMBL" id="NBG95778.1"/>
    </source>
</evidence>
<gene>
    <name evidence="7" type="ORF">GTQ45_08535</name>
</gene>
<evidence type="ECO:0000256" key="4">
    <source>
        <dbReference type="ARBA" id="ARBA00023002"/>
    </source>
</evidence>
<dbReference type="InterPro" id="IPR051323">
    <property type="entry name" value="AtsK-like"/>
</dbReference>
<evidence type="ECO:0000256" key="1">
    <source>
        <dbReference type="ARBA" id="ARBA00005896"/>
    </source>
</evidence>
<evidence type="ECO:0000259" key="6">
    <source>
        <dbReference type="Pfam" id="PF02668"/>
    </source>
</evidence>